<dbReference type="PROSITE" id="PS51257">
    <property type="entry name" value="PROKAR_LIPOPROTEIN"/>
    <property type="match status" value="1"/>
</dbReference>
<keyword evidence="2" id="KW-1185">Reference proteome</keyword>
<gene>
    <name evidence="1" type="ORF">CLV42_11889</name>
</gene>
<organism evidence="1 2">
    <name type="scientific">Chitinophaga ginsengisoli</name>
    <dbReference type="NCBI Taxonomy" id="363837"/>
    <lineage>
        <taxon>Bacteria</taxon>
        <taxon>Pseudomonadati</taxon>
        <taxon>Bacteroidota</taxon>
        <taxon>Chitinophagia</taxon>
        <taxon>Chitinophagales</taxon>
        <taxon>Chitinophagaceae</taxon>
        <taxon>Chitinophaga</taxon>
    </lineage>
</organism>
<name>A0A2P8FNS2_9BACT</name>
<proteinExistence type="predicted"/>
<sequence>MTKFIFTLLIFFFVACSQQPSPQNRDLIMNNYFLAMDSLPFADTSGEDFRLLMAYHRNDTGYLKKSYAEIAELLKYAPKMWKPIFFEDTIPINKKHFEEAYRFCYDAAFCPTTAIMTIGKRTDSIILDLCLYDSQDDMARKVKSHTIKQLTKQDWEELTKGIFYCDFWGLKEMESRSGFDGSSLYITGYKIGINGSKEKHKTIYRWAAEEMAIGQLFKRCLDWSDTTIACFHFYKK</sequence>
<dbReference type="EMBL" id="PYGK01000018">
    <property type="protein sequence ID" value="PSL23372.1"/>
    <property type="molecule type" value="Genomic_DNA"/>
</dbReference>
<accession>A0A2P8FNS2</accession>
<evidence type="ECO:0000313" key="2">
    <source>
        <dbReference type="Proteomes" id="UP000240978"/>
    </source>
</evidence>
<reference evidence="1 2" key="1">
    <citation type="submission" date="2018-03" db="EMBL/GenBank/DDBJ databases">
        <title>Genomic Encyclopedia of Archaeal and Bacterial Type Strains, Phase II (KMG-II): from individual species to whole genera.</title>
        <authorList>
            <person name="Goeker M."/>
        </authorList>
    </citation>
    <scope>NUCLEOTIDE SEQUENCE [LARGE SCALE GENOMIC DNA]</scope>
    <source>
        <strain evidence="1 2">DSM 18107</strain>
    </source>
</reference>
<dbReference type="AlphaFoldDB" id="A0A2P8FNS2"/>
<dbReference type="OrthoDB" id="678460at2"/>
<dbReference type="Proteomes" id="UP000240978">
    <property type="component" value="Unassembled WGS sequence"/>
</dbReference>
<protein>
    <recommendedName>
        <fullName evidence="3">Lipoprotein</fullName>
    </recommendedName>
</protein>
<dbReference type="RefSeq" id="WP_106605483.1">
    <property type="nucleotide sequence ID" value="NZ_PYGK01000018.1"/>
</dbReference>
<evidence type="ECO:0008006" key="3">
    <source>
        <dbReference type="Google" id="ProtNLM"/>
    </source>
</evidence>
<evidence type="ECO:0000313" key="1">
    <source>
        <dbReference type="EMBL" id="PSL23372.1"/>
    </source>
</evidence>
<comment type="caution">
    <text evidence="1">The sequence shown here is derived from an EMBL/GenBank/DDBJ whole genome shotgun (WGS) entry which is preliminary data.</text>
</comment>